<organism evidence="5 6">
    <name type="scientific">Sphingorhabdus lutea</name>
    <dbReference type="NCBI Taxonomy" id="1913578"/>
    <lineage>
        <taxon>Bacteria</taxon>
        <taxon>Pseudomonadati</taxon>
        <taxon>Pseudomonadota</taxon>
        <taxon>Alphaproteobacteria</taxon>
        <taxon>Sphingomonadales</taxon>
        <taxon>Sphingomonadaceae</taxon>
        <taxon>Sphingorhabdus</taxon>
    </lineage>
</organism>
<dbReference type="Proteomes" id="UP000242561">
    <property type="component" value="Chromosome"/>
</dbReference>
<evidence type="ECO:0000256" key="3">
    <source>
        <dbReference type="ARBA" id="ARBA00023163"/>
    </source>
</evidence>
<dbReference type="OrthoDB" id="9802263at2"/>
<feature type="domain" description="HTH araC/xylS-type" evidence="4">
    <location>
        <begin position="192"/>
        <end position="289"/>
    </location>
</feature>
<dbReference type="InterPro" id="IPR018060">
    <property type="entry name" value="HTH_AraC"/>
</dbReference>
<reference evidence="5 6" key="1">
    <citation type="submission" date="2016-11" db="EMBL/GenBank/DDBJ databases">
        <title>Sphingorhabdus sp. LPB0140, isolated from marine environment.</title>
        <authorList>
            <person name="Kim E."/>
            <person name="Yi H."/>
        </authorList>
    </citation>
    <scope>NUCLEOTIDE SEQUENCE [LARGE SCALE GENOMIC DNA]</scope>
    <source>
        <strain evidence="5 6">LPB0140</strain>
    </source>
</reference>
<evidence type="ECO:0000259" key="4">
    <source>
        <dbReference type="PROSITE" id="PS01124"/>
    </source>
</evidence>
<dbReference type="SUPFAM" id="SSF46689">
    <property type="entry name" value="Homeodomain-like"/>
    <property type="match status" value="2"/>
</dbReference>
<keyword evidence="2" id="KW-0238">DNA-binding</keyword>
<name>A0A1L3JEH2_9SPHN</name>
<proteinExistence type="predicted"/>
<dbReference type="STRING" id="1913578.LPB140_03355"/>
<keyword evidence="6" id="KW-1185">Reference proteome</keyword>
<dbReference type="Gene3D" id="1.10.10.60">
    <property type="entry name" value="Homeodomain-like"/>
    <property type="match status" value="1"/>
</dbReference>
<evidence type="ECO:0000256" key="1">
    <source>
        <dbReference type="ARBA" id="ARBA00023015"/>
    </source>
</evidence>
<evidence type="ECO:0000256" key="2">
    <source>
        <dbReference type="ARBA" id="ARBA00023125"/>
    </source>
</evidence>
<dbReference type="GO" id="GO:0043565">
    <property type="term" value="F:sequence-specific DNA binding"/>
    <property type="evidence" value="ECO:0007669"/>
    <property type="project" value="InterPro"/>
</dbReference>
<dbReference type="InterPro" id="IPR009594">
    <property type="entry name" value="Tscrpt_reg_HTH_AraC_N"/>
</dbReference>
<keyword evidence="1" id="KW-0805">Transcription regulation</keyword>
<sequence length="294" mass="32789">MSKEEIKQIIQRVADGAGLMETGIKGVQIFNQIEPIICAPVVYEPCIVAIVSGKKMAILDGISYQFDQEQFMCCPISMPVEAGTPEASPENPLYGVYISLDTRVMTNLAIELESTKPAMRHAVKADVPQAFTLSKWDDDFTEALVRLMRLIEDPIDMKLLGEGRLYELYYTLLKGEAGASVRRSFGVGNDIARSIEYIAAQLNQTISIDDMADFAGMSRAVFHRKFKQATRMSPIQFMKSMRLNHAAMQIAKGVNVNVAAMEVGYVSSSQFSREFKRLYGRSPKQWGSEQKFAA</sequence>
<dbReference type="SMART" id="SM00342">
    <property type="entry name" value="HTH_ARAC"/>
    <property type="match status" value="1"/>
</dbReference>
<keyword evidence="3" id="KW-0804">Transcription</keyword>
<dbReference type="Pfam" id="PF12833">
    <property type="entry name" value="HTH_18"/>
    <property type="match status" value="1"/>
</dbReference>
<dbReference type="KEGG" id="sphl:LPB140_03355"/>
<gene>
    <name evidence="5" type="ORF">LPB140_03355</name>
</gene>
<evidence type="ECO:0000313" key="5">
    <source>
        <dbReference type="EMBL" id="APG63530.1"/>
    </source>
</evidence>
<dbReference type="InterPro" id="IPR009057">
    <property type="entry name" value="Homeodomain-like_sf"/>
</dbReference>
<accession>A0A1L3JEH2</accession>
<protein>
    <submittedName>
        <fullName evidence="5">AraC family transcriptional regulator</fullName>
    </submittedName>
</protein>
<dbReference type="AlphaFoldDB" id="A0A1L3JEH2"/>
<dbReference type="PROSITE" id="PS00041">
    <property type="entry name" value="HTH_ARAC_FAMILY_1"/>
    <property type="match status" value="1"/>
</dbReference>
<dbReference type="PROSITE" id="PS01124">
    <property type="entry name" value="HTH_ARAC_FAMILY_2"/>
    <property type="match status" value="1"/>
</dbReference>
<dbReference type="Pfam" id="PF06719">
    <property type="entry name" value="AraC_N"/>
    <property type="match status" value="1"/>
</dbReference>
<dbReference type="RefSeq" id="WP_072560251.1">
    <property type="nucleotide sequence ID" value="NZ_CP018154.1"/>
</dbReference>
<dbReference type="GO" id="GO:0003700">
    <property type="term" value="F:DNA-binding transcription factor activity"/>
    <property type="evidence" value="ECO:0007669"/>
    <property type="project" value="InterPro"/>
</dbReference>
<dbReference type="EMBL" id="CP018154">
    <property type="protein sequence ID" value="APG63530.1"/>
    <property type="molecule type" value="Genomic_DNA"/>
</dbReference>
<dbReference type="PANTHER" id="PTHR43436:SF1">
    <property type="entry name" value="TRANSCRIPTIONAL REGULATORY PROTEIN"/>
    <property type="match status" value="1"/>
</dbReference>
<evidence type="ECO:0000313" key="6">
    <source>
        <dbReference type="Proteomes" id="UP000242561"/>
    </source>
</evidence>
<dbReference type="PANTHER" id="PTHR43436">
    <property type="entry name" value="ARAC-FAMILY TRANSCRIPTIONAL REGULATOR"/>
    <property type="match status" value="1"/>
</dbReference>
<dbReference type="InterPro" id="IPR018062">
    <property type="entry name" value="HTH_AraC-typ_CS"/>
</dbReference>